<dbReference type="InterPro" id="IPR011011">
    <property type="entry name" value="Znf_FYVE_PHD"/>
</dbReference>
<dbReference type="InterPro" id="IPR013083">
    <property type="entry name" value="Znf_RING/FYVE/PHD"/>
</dbReference>
<keyword evidence="1" id="KW-0479">Metal-binding</keyword>
<evidence type="ECO:0000256" key="1">
    <source>
        <dbReference type="ARBA" id="ARBA00022723"/>
    </source>
</evidence>
<dbReference type="Gene3D" id="3.30.40.10">
    <property type="entry name" value="Zinc/RING finger domain, C3HC4 (zinc finger)"/>
    <property type="match status" value="1"/>
</dbReference>
<feature type="compositionally biased region" description="Polar residues" evidence="5">
    <location>
        <begin position="410"/>
        <end position="421"/>
    </location>
</feature>
<dbReference type="SMART" id="SM01421">
    <property type="entry name" value="DUF3480"/>
    <property type="match status" value="1"/>
</dbReference>
<dbReference type="Gene3D" id="3.30.1360.220">
    <property type="entry name" value="Domain of unknown function (DUF3480), N-terminal subdomain"/>
    <property type="match status" value="2"/>
</dbReference>
<feature type="region of interest" description="Disordered" evidence="5">
    <location>
        <begin position="622"/>
        <end position="646"/>
    </location>
</feature>
<organism evidence="7 8">
    <name type="scientific">Trichonephila inaurata madagascariensis</name>
    <dbReference type="NCBI Taxonomy" id="2747483"/>
    <lineage>
        <taxon>Eukaryota</taxon>
        <taxon>Metazoa</taxon>
        <taxon>Ecdysozoa</taxon>
        <taxon>Arthropoda</taxon>
        <taxon>Chelicerata</taxon>
        <taxon>Arachnida</taxon>
        <taxon>Araneae</taxon>
        <taxon>Araneomorphae</taxon>
        <taxon>Entelegynae</taxon>
        <taxon>Araneoidea</taxon>
        <taxon>Nephilidae</taxon>
        <taxon>Trichonephila</taxon>
        <taxon>Trichonephila inaurata</taxon>
    </lineage>
</organism>
<dbReference type="PANTHER" id="PTHR46319">
    <property type="entry name" value="ZINC FINGER FYVE DOMAIN-CONTAINING PROTEIN"/>
    <property type="match status" value="1"/>
</dbReference>
<dbReference type="InterPro" id="IPR000306">
    <property type="entry name" value="Znf_FYVE"/>
</dbReference>
<dbReference type="Gene3D" id="3.30.500.40">
    <property type="match status" value="1"/>
</dbReference>
<name>A0A8X6YSI4_9ARAC</name>
<evidence type="ECO:0000259" key="6">
    <source>
        <dbReference type="PROSITE" id="PS50178"/>
    </source>
</evidence>
<feature type="region of interest" description="Disordered" evidence="5">
    <location>
        <begin position="821"/>
        <end position="843"/>
    </location>
</feature>
<feature type="region of interest" description="Disordered" evidence="5">
    <location>
        <begin position="327"/>
        <end position="351"/>
    </location>
</feature>
<dbReference type="PANTHER" id="PTHR46319:SF3">
    <property type="entry name" value="ZINC FINGER FYVE DOMAIN-CONTAINING PROTEIN"/>
    <property type="match status" value="1"/>
</dbReference>
<keyword evidence="2 4" id="KW-0863">Zinc-finger</keyword>
<dbReference type="GO" id="GO:0008270">
    <property type="term" value="F:zinc ion binding"/>
    <property type="evidence" value="ECO:0007669"/>
    <property type="project" value="UniProtKB-KW"/>
</dbReference>
<evidence type="ECO:0000256" key="2">
    <source>
        <dbReference type="ARBA" id="ARBA00022771"/>
    </source>
</evidence>
<dbReference type="Pfam" id="PF01363">
    <property type="entry name" value="FYVE"/>
    <property type="match status" value="1"/>
</dbReference>
<dbReference type="Pfam" id="PF11979">
    <property type="entry name" value="SARA_C"/>
    <property type="match status" value="1"/>
</dbReference>
<keyword evidence="3" id="KW-0862">Zinc</keyword>
<feature type="region of interest" description="Disordered" evidence="5">
    <location>
        <begin position="776"/>
        <end position="805"/>
    </location>
</feature>
<reference evidence="7" key="1">
    <citation type="submission" date="2020-08" db="EMBL/GenBank/DDBJ databases">
        <title>Multicomponent nature underlies the extraordinary mechanical properties of spider dragline silk.</title>
        <authorList>
            <person name="Kono N."/>
            <person name="Nakamura H."/>
            <person name="Mori M."/>
            <person name="Yoshida Y."/>
            <person name="Ohtoshi R."/>
            <person name="Malay A.D."/>
            <person name="Moran D.A.P."/>
            <person name="Tomita M."/>
            <person name="Numata K."/>
            <person name="Arakawa K."/>
        </authorList>
    </citation>
    <scope>NUCLEOTIDE SEQUENCE</scope>
</reference>
<dbReference type="SMART" id="SM01422">
    <property type="entry name" value="SARA"/>
    <property type="match status" value="1"/>
</dbReference>
<protein>
    <submittedName>
        <fullName evidence="7">Zinc finger FYVE domain-containing protein 9</fullName>
    </submittedName>
</protein>
<comment type="caution">
    <text evidence="7">The sequence shown here is derived from an EMBL/GenBank/DDBJ whole genome shotgun (WGS) entry which is preliminary data.</text>
</comment>
<dbReference type="Gene3D" id="4.10.720.10">
    <property type="entry name" value="Smad anchor for receptor activation, Smad-binding domain"/>
    <property type="match status" value="1"/>
</dbReference>
<feature type="compositionally biased region" description="Low complexity" evidence="5">
    <location>
        <begin position="338"/>
        <end position="347"/>
    </location>
</feature>
<evidence type="ECO:0000313" key="7">
    <source>
        <dbReference type="EMBL" id="GFY76168.1"/>
    </source>
</evidence>
<dbReference type="Proteomes" id="UP000886998">
    <property type="component" value="Unassembled WGS sequence"/>
</dbReference>
<dbReference type="FunFam" id="3.30.40.10:FF:000084">
    <property type="entry name" value="Zinc finger, FYVE domain-containing 9b"/>
    <property type="match status" value="1"/>
</dbReference>
<dbReference type="CDD" id="cd15729">
    <property type="entry name" value="FYVE_endofin"/>
    <property type="match status" value="1"/>
</dbReference>
<proteinExistence type="predicted"/>
<dbReference type="PROSITE" id="PS50178">
    <property type="entry name" value="ZF_FYVE"/>
    <property type="match status" value="1"/>
</dbReference>
<dbReference type="InterPro" id="IPR037145">
    <property type="entry name" value="SARA_Smad-bd_sf"/>
</dbReference>
<feature type="compositionally biased region" description="Polar residues" evidence="5">
    <location>
        <begin position="828"/>
        <end position="837"/>
    </location>
</feature>
<keyword evidence="8" id="KW-1185">Reference proteome</keyword>
<dbReference type="OrthoDB" id="5872154at2759"/>
<feature type="domain" description="FYVE-type" evidence="6">
    <location>
        <begin position="712"/>
        <end position="770"/>
    </location>
</feature>
<dbReference type="InterPro" id="IPR024608">
    <property type="entry name" value="SARA-like_SBD"/>
</dbReference>
<feature type="compositionally biased region" description="Low complexity" evidence="5">
    <location>
        <begin position="784"/>
        <end position="799"/>
    </location>
</feature>
<evidence type="ECO:0000256" key="5">
    <source>
        <dbReference type="SAM" id="MobiDB-lite"/>
    </source>
</evidence>
<dbReference type="Pfam" id="PF11409">
    <property type="entry name" value="SARA"/>
    <property type="match status" value="1"/>
</dbReference>
<evidence type="ECO:0000256" key="3">
    <source>
        <dbReference type="ARBA" id="ARBA00022833"/>
    </source>
</evidence>
<evidence type="ECO:0000313" key="8">
    <source>
        <dbReference type="Proteomes" id="UP000886998"/>
    </source>
</evidence>
<dbReference type="InterPro" id="IPR017455">
    <property type="entry name" value="Znf_FYVE-rel"/>
</dbReference>
<dbReference type="GO" id="GO:0031901">
    <property type="term" value="C:early endosome membrane"/>
    <property type="evidence" value="ECO:0007669"/>
    <property type="project" value="TreeGrafter"/>
</dbReference>
<dbReference type="InterPro" id="IPR022557">
    <property type="entry name" value="SARA-like_C"/>
</dbReference>
<dbReference type="GO" id="GO:0016197">
    <property type="term" value="P:endosomal transport"/>
    <property type="evidence" value="ECO:0007669"/>
    <property type="project" value="TreeGrafter"/>
</dbReference>
<dbReference type="SUPFAM" id="SSF57903">
    <property type="entry name" value="FYVE/PHD zinc finger"/>
    <property type="match status" value="1"/>
</dbReference>
<evidence type="ECO:0000256" key="4">
    <source>
        <dbReference type="PROSITE-ProRule" id="PRU00091"/>
    </source>
</evidence>
<gene>
    <name evidence="7" type="primary">ZFYVE9</name>
    <name evidence="7" type="ORF">TNIN_498521</name>
</gene>
<sequence length="1452" mass="162606">MATPMIIMELLFCIARKRMEKYTVDIDKVLDEFEETEALKIHSEKQSDESVIEQCLVTNGSALEEKNVDDSWNGSVLCTNSSLVDKSISVLDCMPDSGLSLQNEGLKLSGQQLTSNFLSTFDSERNFSSANVVSGSFSKTEIQCKKDEDNTSKHLSYDIFYKLQESDSHYALNDCSPDEILCVSVEEKNVELNSHESQVEGVAFSAEAIAASDFVYEDKPIERSDYNESESFPNTKKIDLLSNTEIESEVNNVKYSENLCHPYQLEHLNDYEPEKLSTPPQKDFELQKNINDDERDGKANEDEDFFLPSEHGPFLCSKTVSLHSDDLAKSNSENKQQSTSSASSPSAELTVEGKDNLDEVDDLELHNIQKNDQVNQNASGENFEVHGMDDVYMNNLNIENAFTVQDDDSGVSSTEDISGNSPPEIVNAESVDSIVSEKCNHIDNFLNSESSSSKTPDGNVSEEFQAFENSVISTSEATDKDENQQERSYIDENLYSVTDTDTKGVSNVFAGARPKLDNFNGNSLGNEFQAKSAKNLDKEMNELDTSDAIEQSVSPEKINLNKEIMNQNPENFNDSCISKHNVQSSAVKEMTHDNPISNFNEKTGDRNIEEITVEKQAMDEKIREYSEESSNSANNRDDCISPRLQRPTTLDLPSLLIASPETSDLSHSSCNDEALVIVLPETSTVEPNVSEFVPCVKQQPQIGIVKPYWIPDAEALNCMHCGVKFTVIKRRHHCRGCGKVLCSRCCNQKAYLSYLNKEDRICQPCSDVLSSTLHNDQMPVPFDSQSSSSCGSSPNFSPSPQAPASNFADKAIWRPHPNNPDDYCSTIPPLQQIQSSEPRPPPTVMVPIGVLKRGNKPRREPKQVIFSDGIRPGGDLTDLTEPVETVPVCRRIGRKRVDKIISGDSKHGSFSVHQKNRQKKVLVSDSEGPLPPIVLQTVFENDEKIDWNQIFEKIQDDQQKAVSFALMKNMHLYVKVTKLDCCFGNECWCFTSHGLCTVGQDEIMVVLQRLPGERNIPRDVFKLFTQIYDSASKGLTFDDLGHIIFPEQILGSSDHRGFLFVRPTFQCLSKLTVPNTPYLVAILIHKWEVPWAKVFPLRLMLRMGAECRYYPCALVSVRHRKPVYFEIGQTIMSVLADLRNFQFTIPVIPGLVVHMEEKKTCVNIPRNRYDKVMKVLNSNNVEHVLALGSNFSTEADSHLVCMQKEEGDYQTQAINIENTTRRVTGASFIVFSGALKSTSGLSAKFSIVEDGLLIQIPQETMVNLHMALRDMRDLTIECGQINAADPEELVIVQWTRDDKKFNIGVRSPIDGRSFEGVPNLRIHTSTDYAGENYLIRWTEVFFLDVDDCGSSNQNELLDPCRLAETAAQSCCMALTPYLDQLAEAELVKLGLRITLDSQRDRVEYDIGSRGKALPASYMNALDSGLIPVILRLSGSTQSEKFSFELIFHILIK</sequence>
<dbReference type="EMBL" id="BMAV01021793">
    <property type="protein sequence ID" value="GFY76168.1"/>
    <property type="molecule type" value="Genomic_DNA"/>
</dbReference>
<accession>A0A8X6YSI4</accession>
<dbReference type="SMART" id="SM00064">
    <property type="entry name" value="FYVE"/>
    <property type="match status" value="1"/>
</dbReference>
<feature type="region of interest" description="Disordered" evidence="5">
    <location>
        <begin position="405"/>
        <end position="425"/>
    </location>
</feature>